<dbReference type="EMBL" id="SSTE01005668">
    <property type="protein sequence ID" value="KAA0060683.1"/>
    <property type="molecule type" value="Genomic_DNA"/>
</dbReference>
<evidence type="ECO:0000313" key="3">
    <source>
        <dbReference type="Proteomes" id="UP000321393"/>
    </source>
</evidence>
<comment type="caution">
    <text evidence="2">The sequence shown here is derived from an EMBL/GenBank/DDBJ whole genome shotgun (WGS) entry which is preliminary data.</text>
</comment>
<feature type="region of interest" description="Disordered" evidence="1">
    <location>
        <begin position="94"/>
        <end position="147"/>
    </location>
</feature>
<proteinExistence type="predicted"/>
<organism evidence="2 3">
    <name type="scientific">Cucumis melo var. makuwa</name>
    <name type="common">Oriental melon</name>
    <dbReference type="NCBI Taxonomy" id="1194695"/>
    <lineage>
        <taxon>Eukaryota</taxon>
        <taxon>Viridiplantae</taxon>
        <taxon>Streptophyta</taxon>
        <taxon>Embryophyta</taxon>
        <taxon>Tracheophyta</taxon>
        <taxon>Spermatophyta</taxon>
        <taxon>Magnoliopsida</taxon>
        <taxon>eudicotyledons</taxon>
        <taxon>Gunneridae</taxon>
        <taxon>Pentapetalae</taxon>
        <taxon>rosids</taxon>
        <taxon>fabids</taxon>
        <taxon>Cucurbitales</taxon>
        <taxon>Cucurbitaceae</taxon>
        <taxon>Benincaseae</taxon>
        <taxon>Cucumis</taxon>
    </lineage>
</organism>
<evidence type="ECO:0000313" key="2">
    <source>
        <dbReference type="EMBL" id="KAA0060683.1"/>
    </source>
</evidence>
<name>A0A5A7UXJ3_CUCMM</name>
<evidence type="ECO:0008006" key="4">
    <source>
        <dbReference type="Google" id="ProtNLM"/>
    </source>
</evidence>
<dbReference type="AlphaFoldDB" id="A0A5A7UXJ3"/>
<accession>A0A5A7UXJ3</accession>
<protein>
    <recommendedName>
        <fullName evidence="4">NBS-LRR type resistance protein</fullName>
    </recommendedName>
</protein>
<gene>
    <name evidence="2" type="ORF">E6C27_scaffold22G005820</name>
</gene>
<reference evidence="2 3" key="1">
    <citation type="submission" date="2019-08" db="EMBL/GenBank/DDBJ databases">
        <title>Draft genome sequences of two oriental melons (Cucumis melo L. var makuwa).</title>
        <authorList>
            <person name="Kwon S.-Y."/>
        </authorList>
    </citation>
    <scope>NUCLEOTIDE SEQUENCE [LARGE SCALE GENOMIC DNA]</scope>
    <source>
        <strain evidence="3">cv. SW 3</strain>
        <tissue evidence="2">Leaf</tissue>
    </source>
</reference>
<evidence type="ECO:0000256" key="1">
    <source>
        <dbReference type="SAM" id="MobiDB-lite"/>
    </source>
</evidence>
<sequence>MAFTHPSCLSSVCPSLCPYLKSLRREKGEYKHTHLVIPKDTPISLVIPRDAHISLVLSKDAHISLVLPKDAHISLVLPKDAHIRKLGVLLPPSGNDDAPLGVLSASGTRDEKGEAAGGGRNEERGRRRLQMDGRRRNARMVAAANER</sequence>
<dbReference type="Proteomes" id="UP000321393">
    <property type="component" value="Unassembled WGS sequence"/>
</dbReference>
<feature type="compositionally biased region" description="Basic and acidic residues" evidence="1">
    <location>
        <begin position="108"/>
        <end position="135"/>
    </location>
</feature>